<organism evidence="9">
    <name type="scientific">Sulfurisphaera javensis</name>
    <dbReference type="NCBI Taxonomy" id="2049879"/>
    <lineage>
        <taxon>Archaea</taxon>
        <taxon>Thermoproteota</taxon>
        <taxon>Thermoprotei</taxon>
        <taxon>Sulfolobales</taxon>
        <taxon>Sulfolobaceae</taxon>
        <taxon>Sulfurisphaera</taxon>
    </lineage>
</organism>
<reference evidence="9" key="1">
    <citation type="submission" date="2024-03" db="EMBL/GenBank/DDBJ databases">
        <title>Complete genome sequence of Sulfurisphaera javensis strain KD-1.</title>
        <authorList>
            <person name="Sakai H."/>
            <person name="Nur N."/>
            <person name="Suwanto A."/>
            <person name="Kurosawa N."/>
        </authorList>
    </citation>
    <scope>NUCLEOTIDE SEQUENCE</scope>
    <source>
        <strain evidence="9">KD-1</strain>
    </source>
</reference>
<evidence type="ECO:0000259" key="8">
    <source>
        <dbReference type="PROSITE" id="PS51160"/>
    </source>
</evidence>
<dbReference type="InterPro" id="IPR001792">
    <property type="entry name" value="Acylphosphatase-like_dom"/>
</dbReference>
<evidence type="ECO:0000256" key="4">
    <source>
        <dbReference type="ARBA" id="ARBA00022801"/>
    </source>
</evidence>
<name>A0AAT9GUI3_9CREN</name>
<evidence type="ECO:0000313" key="9">
    <source>
        <dbReference type="EMBL" id="BFH74291.1"/>
    </source>
</evidence>
<protein>
    <recommendedName>
        <fullName evidence="3 6">acylphosphatase</fullName>
        <ecNumber evidence="2 6">3.6.1.7</ecNumber>
    </recommendedName>
</protein>
<dbReference type="InterPro" id="IPR017968">
    <property type="entry name" value="Acylphosphatase_CS"/>
</dbReference>
<accession>A0AAT9GUI3</accession>
<dbReference type="InterPro" id="IPR020456">
    <property type="entry name" value="Acylphosphatase"/>
</dbReference>
<dbReference type="SUPFAM" id="SSF54975">
    <property type="entry name" value="Acylphosphatase/BLUF domain-like"/>
    <property type="match status" value="1"/>
</dbReference>
<comment type="catalytic activity">
    <reaction evidence="5 6">
        <text>an acyl phosphate + H2O = a carboxylate + phosphate + H(+)</text>
        <dbReference type="Rhea" id="RHEA:14965"/>
        <dbReference type="ChEBI" id="CHEBI:15377"/>
        <dbReference type="ChEBI" id="CHEBI:15378"/>
        <dbReference type="ChEBI" id="CHEBI:29067"/>
        <dbReference type="ChEBI" id="CHEBI:43474"/>
        <dbReference type="ChEBI" id="CHEBI:59918"/>
        <dbReference type="EC" id="3.6.1.7"/>
    </reaction>
</comment>
<dbReference type="EMBL" id="AP031322">
    <property type="protein sequence ID" value="BFH74291.1"/>
    <property type="molecule type" value="Genomic_DNA"/>
</dbReference>
<dbReference type="InterPro" id="IPR036046">
    <property type="entry name" value="Acylphosphatase-like_dom_sf"/>
</dbReference>
<dbReference type="Pfam" id="PF00708">
    <property type="entry name" value="Acylphosphatase"/>
    <property type="match status" value="1"/>
</dbReference>
<keyword evidence="4 6" id="KW-0378">Hydrolase</keyword>
<dbReference type="RefSeq" id="WP_369609816.1">
    <property type="nucleotide sequence ID" value="NZ_AP031322.1"/>
</dbReference>
<feature type="active site" evidence="6">
    <location>
        <position position="19"/>
    </location>
</feature>
<feature type="active site" evidence="6">
    <location>
        <position position="37"/>
    </location>
</feature>
<dbReference type="FunFam" id="3.30.70.100:FF:000012">
    <property type="entry name" value="Acylphosphatase"/>
    <property type="match status" value="1"/>
</dbReference>
<dbReference type="PROSITE" id="PS51160">
    <property type="entry name" value="ACYLPHOSPHATASE_3"/>
    <property type="match status" value="1"/>
</dbReference>
<dbReference type="GO" id="GO:0003998">
    <property type="term" value="F:acylphosphatase activity"/>
    <property type="evidence" value="ECO:0007669"/>
    <property type="project" value="UniProtKB-EC"/>
</dbReference>
<dbReference type="NCBIfam" id="NF011012">
    <property type="entry name" value="PRK14440.1"/>
    <property type="match status" value="1"/>
</dbReference>
<evidence type="ECO:0000256" key="5">
    <source>
        <dbReference type="ARBA" id="ARBA00047645"/>
    </source>
</evidence>
<evidence type="ECO:0000256" key="7">
    <source>
        <dbReference type="RuleBase" id="RU004168"/>
    </source>
</evidence>
<proteinExistence type="inferred from homology"/>
<gene>
    <name evidence="9" type="ORF">SJAV_22350</name>
</gene>
<dbReference type="EC" id="3.6.1.7" evidence="2 6"/>
<evidence type="ECO:0000256" key="2">
    <source>
        <dbReference type="ARBA" id="ARBA00012150"/>
    </source>
</evidence>
<dbReference type="KEGG" id="sjv:SJAV_22350"/>
<feature type="domain" description="Acylphosphatase-like" evidence="8">
    <location>
        <begin position="4"/>
        <end position="91"/>
    </location>
</feature>
<evidence type="ECO:0000256" key="1">
    <source>
        <dbReference type="ARBA" id="ARBA00005614"/>
    </source>
</evidence>
<evidence type="ECO:0000256" key="3">
    <source>
        <dbReference type="ARBA" id="ARBA00015991"/>
    </source>
</evidence>
<dbReference type="Gene3D" id="3.30.70.100">
    <property type="match status" value="1"/>
</dbReference>
<evidence type="ECO:0000256" key="6">
    <source>
        <dbReference type="PROSITE-ProRule" id="PRU00520"/>
    </source>
</evidence>
<dbReference type="PANTHER" id="PTHR47268:SF4">
    <property type="entry name" value="ACYLPHOSPHATASE"/>
    <property type="match status" value="1"/>
</dbReference>
<dbReference type="PANTHER" id="PTHR47268">
    <property type="entry name" value="ACYLPHOSPHATASE"/>
    <property type="match status" value="1"/>
</dbReference>
<dbReference type="PROSITE" id="PS00150">
    <property type="entry name" value="ACYLPHOSPHATASE_1"/>
    <property type="match status" value="1"/>
</dbReference>
<sequence length="91" mass="10605">MLKRMYVIVKGKVQGVGFRKWVQIHAVRLGIKGYAKNLEDGETVEIVAEGYEEALQKLLEYIRRGPPLAKVEHVEYRFLEYKGEFDSFETL</sequence>
<comment type="similarity">
    <text evidence="1 7">Belongs to the acylphosphatase family.</text>
</comment>
<dbReference type="AlphaFoldDB" id="A0AAT9GUI3"/>
<dbReference type="GeneID" id="92355188"/>